<dbReference type="EMBL" id="JAAIII010000001">
    <property type="protein sequence ID" value="NMM93227.1"/>
    <property type="molecule type" value="Genomic_DNA"/>
</dbReference>
<comment type="function">
    <text evidence="7">Functions as a peptidoglycan terminase that cleaves nascent peptidoglycan strands endolytically to terminate their elongation.</text>
</comment>
<sequence length="399" mass="43439">MSDGFDEFFDENTHWVEQGAPAAGSGNPPQPPKSRRDMRRRRAQHKRRHLIGIIAVVIVVALVVTGCFFAYGKLRAWRDARESSQTQQAADYAGPGDEDVSFTVQTGQSAGQIAQALYEADIIKSVAVFTSAVSANNATLYPGTFALKTHMKAIDVVKILSDQTQASGFLEVRAGERISDVIASAAELSGISKDEFEDVINGGGDGILPAEASGSFEGWFEPGTYNLADLDTASEIIKTLVDKRIAKLDDLGVPTGEERERILNIASIAEAEVNKSEYYGKVTRVIENRLEQDMTLGMDSTVAYGNNVSPSQITQAMLDDADNPYNTRQRKGLPPTPISSPGDNAITAAMNPEDGDWLFFVTTNLDTGETKFTSGSLDQQNTQFEQFVAELHQWEADNQ</sequence>
<evidence type="ECO:0000256" key="6">
    <source>
        <dbReference type="ARBA" id="ARBA00023316"/>
    </source>
</evidence>
<evidence type="ECO:0000256" key="5">
    <source>
        <dbReference type="ARBA" id="ARBA00023239"/>
    </source>
</evidence>
<dbReference type="Gene3D" id="3.30.1490.480">
    <property type="entry name" value="Endolytic murein transglycosylase"/>
    <property type="match status" value="1"/>
</dbReference>
<comment type="caution">
    <text evidence="9">The sequence shown here is derived from an EMBL/GenBank/DDBJ whole genome shotgun (WGS) entry which is preliminary data.</text>
</comment>
<feature type="site" description="Important for catalytic activity" evidence="7">
    <location>
        <position position="272"/>
    </location>
</feature>
<gene>
    <name evidence="7" type="primary">mltG</name>
    <name evidence="9" type="ORF">G1C95_0412</name>
</gene>
<dbReference type="RefSeq" id="WP_169171261.1">
    <property type="nucleotide sequence ID" value="NZ_JAAIII010000001.1"/>
</dbReference>
<dbReference type="Pfam" id="PF02618">
    <property type="entry name" value="YceG"/>
    <property type="match status" value="1"/>
</dbReference>
<name>A0A7Y0HSP1_9BIFI</name>
<evidence type="ECO:0000256" key="7">
    <source>
        <dbReference type="HAMAP-Rule" id="MF_02065"/>
    </source>
</evidence>
<evidence type="ECO:0000313" key="9">
    <source>
        <dbReference type="EMBL" id="NMM93227.1"/>
    </source>
</evidence>
<dbReference type="NCBIfam" id="TIGR00247">
    <property type="entry name" value="endolytic transglycosylase MltG"/>
    <property type="match status" value="1"/>
</dbReference>
<dbReference type="EC" id="4.2.2.29" evidence="7"/>
<keyword evidence="4 7" id="KW-0472">Membrane</keyword>
<evidence type="ECO:0000256" key="8">
    <source>
        <dbReference type="SAM" id="MobiDB-lite"/>
    </source>
</evidence>
<dbReference type="PANTHER" id="PTHR30518">
    <property type="entry name" value="ENDOLYTIC MUREIN TRANSGLYCOSYLASE"/>
    <property type="match status" value="1"/>
</dbReference>
<evidence type="ECO:0000256" key="1">
    <source>
        <dbReference type="ARBA" id="ARBA00022475"/>
    </source>
</evidence>
<feature type="region of interest" description="Disordered" evidence="8">
    <location>
        <begin position="17"/>
        <end position="42"/>
    </location>
</feature>
<keyword evidence="3 7" id="KW-1133">Transmembrane helix</keyword>
<evidence type="ECO:0000256" key="2">
    <source>
        <dbReference type="ARBA" id="ARBA00022692"/>
    </source>
</evidence>
<comment type="catalytic activity">
    <reaction evidence="7">
        <text>a peptidoglycan chain = a peptidoglycan chain with N-acetyl-1,6-anhydromuramyl-[peptide] at the reducing end + a peptidoglycan chain with N-acetylglucosamine at the non-reducing end.</text>
        <dbReference type="EC" id="4.2.2.29"/>
    </reaction>
</comment>
<keyword evidence="5 7" id="KW-0456">Lyase</keyword>
<dbReference type="PANTHER" id="PTHR30518:SF2">
    <property type="entry name" value="ENDOLYTIC MUREIN TRANSGLYCOSYLASE"/>
    <property type="match status" value="1"/>
</dbReference>
<dbReference type="GO" id="GO:0005886">
    <property type="term" value="C:plasma membrane"/>
    <property type="evidence" value="ECO:0007669"/>
    <property type="project" value="UniProtKB-SubCell"/>
</dbReference>
<proteinExistence type="inferred from homology"/>
<comment type="subcellular location">
    <subcellularLocation>
        <location evidence="7">Cell membrane</location>
        <topology evidence="7">Single-pass membrane protein</topology>
    </subcellularLocation>
</comment>
<evidence type="ECO:0000256" key="4">
    <source>
        <dbReference type="ARBA" id="ARBA00023136"/>
    </source>
</evidence>
<dbReference type="Proteomes" id="UP000532194">
    <property type="component" value="Unassembled WGS sequence"/>
</dbReference>
<feature type="transmembrane region" description="Helical" evidence="7">
    <location>
        <begin position="49"/>
        <end position="71"/>
    </location>
</feature>
<protein>
    <recommendedName>
        <fullName evidence="7">Endolytic murein transglycosylase</fullName>
        <ecNumber evidence="7">4.2.2.29</ecNumber>
    </recommendedName>
    <alternativeName>
        <fullName evidence="7">Peptidoglycan lytic transglycosylase</fullName>
    </alternativeName>
    <alternativeName>
        <fullName evidence="7">Peptidoglycan polymerization terminase</fullName>
    </alternativeName>
</protein>
<keyword evidence="2 7" id="KW-0812">Transmembrane</keyword>
<keyword evidence="10" id="KW-1185">Reference proteome</keyword>
<accession>A0A7Y0HSP1</accession>
<comment type="similarity">
    <text evidence="7">Belongs to the transglycosylase MltG family.</text>
</comment>
<dbReference type="GO" id="GO:0009252">
    <property type="term" value="P:peptidoglycan biosynthetic process"/>
    <property type="evidence" value="ECO:0007669"/>
    <property type="project" value="UniProtKB-UniRule"/>
</dbReference>
<keyword evidence="6 7" id="KW-0961">Cell wall biogenesis/degradation</keyword>
<evidence type="ECO:0000313" key="10">
    <source>
        <dbReference type="Proteomes" id="UP000532194"/>
    </source>
</evidence>
<evidence type="ECO:0000256" key="3">
    <source>
        <dbReference type="ARBA" id="ARBA00022989"/>
    </source>
</evidence>
<dbReference type="AlphaFoldDB" id="A0A7Y0HSP1"/>
<dbReference type="GO" id="GO:0008932">
    <property type="term" value="F:lytic endotransglycosylase activity"/>
    <property type="evidence" value="ECO:0007669"/>
    <property type="project" value="UniProtKB-UniRule"/>
</dbReference>
<dbReference type="HAMAP" id="MF_02065">
    <property type="entry name" value="MltG"/>
    <property type="match status" value="1"/>
</dbReference>
<dbReference type="InterPro" id="IPR003770">
    <property type="entry name" value="MLTG-like"/>
</dbReference>
<organism evidence="9 10">
    <name type="scientific">Bifidobacterium oedipodis</name>
    <dbReference type="NCBI Taxonomy" id="2675322"/>
    <lineage>
        <taxon>Bacteria</taxon>
        <taxon>Bacillati</taxon>
        <taxon>Actinomycetota</taxon>
        <taxon>Actinomycetes</taxon>
        <taxon>Bifidobacteriales</taxon>
        <taxon>Bifidobacteriaceae</taxon>
        <taxon>Bifidobacterium</taxon>
    </lineage>
</organism>
<keyword evidence="1 7" id="KW-1003">Cell membrane</keyword>
<reference evidence="9 10" key="1">
    <citation type="submission" date="2020-02" db="EMBL/GenBank/DDBJ databases">
        <title>Characterization of phylogenetic diversity of novel bifidobacterial species isolated in Czech ZOOs.</title>
        <authorList>
            <person name="Lugli G.A."/>
            <person name="Vera N.B."/>
            <person name="Ventura M."/>
        </authorList>
    </citation>
    <scope>NUCLEOTIDE SEQUENCE [LARGE SCALE GENOMIC DNA]</scope>
    <source>
        <strain evidence="9 10">DSM 109957</strain>
    </source>
</reference>
<dbReference type="GO" id="GO:0071555">
    <property type="term" value="P:cell wall organization"/>
    <property type="evidence" value="ECO:0007669"/>
    <property type="project" value="UniProtKB-KW"/>
</dbReference>